<dbReference type="GO" id="GO:0006457">
    <property type="term" value="P:protein folding"/>
    <property type="evidence" value="ECO:0007669"/>
    <property type="project" value="InterPro"/>
</dbReference>
<dbReference type="PANTHER" id="PTHR13303">
    <property type="entry name" value="PREFOLDIN SUBUNIT 2"/>
    <property type="match status" value="1"/>
</dbReference>
<proteinExistence type="inferred from homology"/>
<dbReference type="InterPro" id="IPR027235">
    <property type="entry name" value="PFD2"/>
</dbReference>
<reference evidence="7" key="1">
    <citation type="submission" date="2022-11" db="UniProtKB">
        <authorList>
            <consortium name="WormBaseParasite"/>
        </authorList>
    </citation>
    <scope>IDENTIFICATION</scope>
</reference>
<comment type="function">
    <text evidence="4">Binds specifically to cytosolic chaperonin (c-CPN) and transfers target proteins to it. Binds to nascent polypeptide chain and promotes folding in an environment in which there are many competing pathways for nonnative proteins.</text>
</comment>
<dbReference type="WBParaSite" id="jg12317">
    <property type="protein sequence ID" value="jg12317"/>
    <property type="gene ID" value="jg12317"/>
</dbReference>
<organism evidence="6 7">
    <name type="scientific">Ditylenchus dipsaci</name>
    <dbReference type="NCBI Taxonomy" id="166011"/>
    <lineage>
        <taxon>Eukaryota</taxon>
        <taxon>Metazoa</taxon>
        <taxon>Ecdysozoa</taxon>
        <taxon>Nematoda</taxon>
        <taxon>Chromadorea</taxon>
        <taxon>Rhabditida</taxon>
        <taxon>Tylenchina</taxon>
        <taxon>Tylenchomorpha</taxon>
        <taxon>Sphaerularioidea</taxon>
        <taxon>Anguinidae</taxon>
        <taxon>Anguininae</taxon>
        <taxon>Ditylenchus</taxon>
    </lineage>
</organism>
<dbReference type="InterPro" id="IPR009053">
    <property type="entry name" value="Prefoldin"/>
</dbReference>
<comment type="similarity">
    <text evidence="1">Belongs to the prefoldin subunit beta family.</text>
</comment>
<dbReference type="Pfam" id="PF01920">
    <property type="entry name" value="Prefoldin_2"/>
    <property type="match status" value="1"/>
</dbReference>
<protein>
    <submittedName>
        <fullName evidence="7">Prefoldin subunit 2</fullName>
    </submittedName>
</protein>
<name>A0A915CT03_9BILA</name>
<evidence type="ECO:0000256" key="5">
    <source>
        <dbReference type="SAM" id="Coils"/>
    </source>
</evidence>
<evidence type="ECO:0000256" key="4">
    <source>
        <dbReference type="ARBA" id="ARBA00024667"/>
    </source>
</evidence>
<evidence type="ECO:0000256" key="3">
    <source>
        <dbReference type="ARBA" id="ARBA00023186"/>
    </source>
</evidence>
<evidence type="ECO:0000313" key="6">
    <source>
        <dbReference type="Proteomes" id="UP000887574"/>
    </source>
</evidence>
<sequence length="137" mass="15981">MANASADQQKIVEGFQKLREQQQQTVSEITRLEAELRENQTVLKNIETLDGNRRCFRQLGDTLVEHKVHELIVILGEVITKFKDRLKELNDQVVERGKEINSYKEKNNIRLLSQKDVLEIQKKQALEKISQIGKQEK</sequence>
<dbReference type="AlphaFoldDB" id="A0A915CT03"/>
<dbReference type="SUPFAM" id="SSF46579">
    <property type="entry name" value="Prefoldin"/>
    <property type="match status" value="1"/>
</dbReference>
<keyword evidence="5" id="KW-0175">Coiled coil</keyword>
<evidence type="ECO:0000256" key="2">
    <source>
        <dbReference type="ARBA" id="ARBA00011695"/>
    </source>
</evidence>
<dbReference type="Gene3D" id="1.10.287.370">
    <property type="match status" value="1"/>
</dbReference>
<evidence type="ECO:0000256" key="1">
    <source>
        <dbReference type="ARBA" id="ARBA00008045"/>
    </source>
</evidence>
<evidence type="ECO:0000313" key="7">
    <source>
        <dbReference type="WBParaSite" id="jg12317"/>
    </source>
</evidence>
<dbReference type="Proteomes" id="UP000887574">
    <property type="component" value="Unplaced"/>
</dbReference>
<keyword evidence="3" id="KW-0143">Chaperone</keyword>
<accession>A0A915CT03</accession>
<comment type="subunit">
    <text evidence="2">Heterohexamer of two PFD-alpha type and four PFD-beta type subunits.</text>
</comment>
<dbReference type="GO" id="GO:0016272">
    <property type="term" value="C:prefoldin complex"/>
    <property type="evidence" value="ECO:0007669"/>
    <property type="project" value="InterPro"/>
</dbReference>
<keyword evidence="6" id="KW-1185">Reference proteome</keyword>
<feature type="coiled-coil region" evidence="5">
    <location>
        <begin position="15"/>
        <end position="49"/>
    </location>
</feature>
<dbReference type="GO" id="GO:0051082">
    <property type="term" value="F:unfolded protein binding"/>
    <property type="evidence" value="ECO:0007669"/>
    <property type="project" value="InterPro"/>
</dbReference>
<dbReference type="InterPro" id="IPR002777">
    <property type="entry name" value="PFD_beta-like"/>
</dbReference>